<dbReference type="GO" id="GO:0000155">
    <property type="term" value="F:phosphorelay sensor kinase activity"/>
    <property type="evidence" value="ECO:0007669"/>
    <property type="project" value="InterPro"/>
</dbReference>
<sequence length="794" mass="91876" precursor="true">MSKVILFLYFYLLFNLSFGQDKIVTIEHSTDLVQIGKKLSFFEDQTGSLSFNQIRQLDKEGKFNLHTKGIFARQASASTFWFRFQTQNLSDREIWLNINTTYLWEIDFYSPNSIGNYSKPLKTGVLRTRQEKLYPSNTFWLPLQKEKDNSIKTFYLKVKSGRSLEVPLLVGSLQALEKEKDKGDFMTAGFIGALIIMFLYNSFLFFATRKKLYLLYICYLFGITFSVTFANNYSFWVEFFGKDDFYTWIHIHIAFWITPVQIVVALITIFYLDLKQKNKFAYYFLISIIAIIFIIGCLNLFVPLQKIQFIHQFFLALNAITNLIISYWITFGRKKNGLFYALGWTSLVISVLIYLATINGIIPYFIYTRNAIYFGVILEIWFFSLALSDHIRSLRKENKRVIQNLLLKAEKEIEMRNQIIKNQKQLEEANTNNLKLAIANQERMVLRNIIDNLPVFIAMLDTNGNYIVANKMYEDSFFLPVSHIEGNHYLKVLPKNIADIHTPYLKQVNEGNPVEFADPLSLPNGKIIHSYGKYFPVFDENKKTKYITVFITNVSDLKDKEVELQRLNDTKDKLFSIISHDLRSPFAQLKGILDLFEKGGISENELKYFLPEIVKNVNYTSDLLNNLVYWAKTQMSGLHADPEEFNIYKLVANKQNLFDKEIKGKDLSFTNQVALETIVYADKNMIDLVIRNLVANAIKFCRKKDTILIKSEETANGFLIIRVVDTGIGISPKNKAKIFNEANFTTLGTHKEKGTGIGLKLCKEFIEGNGGKIWIDSEEEKGTIFSFSLPTQTR</sequence>
<dbReference type="InterPro" id="IPR005467">
    <property type="entry name" value="His_kinase_dom"/>
</dbReference>
<keyword evidence="12 13" id="KW-0472">Membrane</keyword>
<evidence type="ECO:0000256" key="1">
    <source>
        <dbReference type="ARBA" id="ARBA00000085"/>
    </source>
</evidence>
<dbReference type="Gene3D" id="2.60.40.2380">
    <property type="match status" value="1"/>
</dbReference>
<feature type="transmembrane region" description="Helical" evidence="13">
    <location>
        <begin position="253"/>
        <end position="274"/>
    </location>
</feature>
<keyword evidence="8" id="KW-0418">Kinase</keyword>
<evidence type="ECO:0000256" key="13">
    <source>
        <dbReference type="SAM" id="Phobius"/>
    </source>
</evidence>
<keyword evidence="9" id="KW-0067">ATP-binding</keyword>
<dbReference type="InterPro" id="IPR050351">
    <property type="entry name" value="BphY/WalK/GraS-like"/>
</dbReference>
<dbReference type="EMBL" id="CP003345">
    <property type="protein sequence ID" value="AFM04852.1"/>
    <property type="molecule type" value="Genomic_DNA"/>
</dbReference>
<dbReference type="SMART" id="SM00388">
    <property type="entry name" value="HisKA"/>
    <property type="match status" value="1"/>
</dbReference>
<dbReference type="STRING" id="880071.Fleli_2487"/>
<dbReference type="InterPro" id="IPR004358">
    <property type="entry name" value="Sig_transdc_His_kin-like_C"/>
</dbReference>
<evidence type="ECO:0000256" key="3">
    <source>
        <dbReference type="ARBA" id="ARBA00012438"/>
    </source>
</evidence>
<dbReference type="SUPFAM" id="SSF55874">
    <property type="entry name" value="ATPase domain of HSP90 chaperone/DNA topoisomerase II/histidine kinase"/>
    <property type="match status" value="1"/>
</dbReference>
<keyword evidence="11" id="KW-0902">Two-component regulatory system</keyword>
<dbReference type="RefSeq" id="WP_014798289.1">
    <property type="nucleotide sequence ID" value="NC_018018.1"/>
</dbReference>
<dbReference type="GO" id="GO:0016020">
    <property type="term" value="C:membrane"/>
    <property type="evidence" value="ECO:0007669"/>
    <property type="project" value="UniProtKB-SubCell"/>
</dbReference>
<evidence type="ECO:0000256" key="6">
    <source>
        <dbReference type="ARBA" id="ARBA00022692"/>
    </source>
</evidence>
<dbReference type="HOGENOM" id="CLU_353653_0_0_10"/>
<evidence type="ECO:0000259" key="14">
    <source>
        <dbReference type="PROSITE" id="PS50109"/>
    </source>
</evidence>
<feature type="transmembrane region" description="Helical" evidence="13">
    <location>
        <begin position="309"/>
        <end position="329"/>
    </location>
</feature>
<dbReference type="InterPro" id="IPR036890">
    <property type="entry name" value="HATPase_C_sf"/>
</dbReference>
<dbReference type="InterPro" id="IPR036097">
    <property type="entry name" value="HisK_dim/P_sf"/>
</dbReference>
<keyword evidence="7" id="KW-0547">Nucleotide-binding</keyword>
<feature type="transmembrane region" description="Helical" evidence="13">
    <location>
        <begin position="213"/>
        <end position="233"/>
    </location>
</feature>
<evidence type="ECO:0000256" key="2">
    <source>
        <dbReference type="ARBA" id="ARBA00004141"/>
    </source>
</evidence>
<evidence type="ECO:0000313" key="15">
    <source>
        <dbReference type="EMBL" id="AFM04852.1"/>
    </source>
</evidence>
<keyword evidence="4" id="KW-0597">Phosphoprotein</keyword>
<evidence type="ECO:0000313" key="16">
    <source>
        <dbReference type="Proteomes" id="UP000006054"/>
    </source>
</evidence>
<dbReference type="Gene3D" id="1.10.287.130">
    <property type="match status" value="1"/>
</dbReference>
<dbReference type="GO" id="GO:0005524">
    <property type="term" value="F:ATP binding"/>
    <property type="evidence" value="ECO:0007669"/>
    <property type="project" value="UniProtKB-KW"/>
</dbReference>
<evidence type="ECO:0000256" key="10">
    <source>
        <dbReference type="ARBA" id="ARBA00022989"/>
    </source>
</evidence>
<dbReference type="OrthoDB" id="9810447at2"/>
<evidence type="ECO:0000256" key="8">
    <source>
        <dbReference type="ARBA" id="ARBA00022777"/>
    </source>
</evidence>
<dbReference type="PANTHER" id="PTHR42878">
    <property type="entry name" value="TWO-COMPONENT HISTIDINE KINASE"/>
    <property type="match status" value="1"/>
</dbReference>
<dbReference type="Pfam" id="PF02518">
    <property type="entry name" value="HATPase_c"/>
    <property type="match status" value="1"/>
</dbReference>
<dbReference type="CDD" id="cd00082">
    <property type="entry name" value="HisKA"/>
    <property type="match status" value="1"/>
</dbReference>
<dbReference type="SUPFAM" id="SSF55785">
    <property type="entry name" value="PYP-like sensor domain (PAS domain)"/>
    <property type="match status" value="1"/>
</dbReference>
<feature type="transmembrane region" description="Helical" evidence="13">
    <location>
        <begin position="341"/>
        <end position="366"/>
    </location>
</feature>
<dbReference type="InterPro" id="IPR003661">
    <property type="entry name" value="HisK_dim/P_dom"/>
</dbReference>
<feature type="transmembrane region" description="Helical" evidence="13">
    <location>
        <begin position="281"/>
        <end position="303"/>
    </location>
</feature>
<accession>I4ALL7</accession>
<dbReference type="PANTHER" id="PTHR42878:SF7">
    <property type="entry name" value="SENSOR HISTIDINE KINASE GLRK"/>
    <property type="match status" value="1"/>
</dbReference>
<dbReference type="InterPro" id="IPR003594">
    <property type="entry name" value="HATPase_dom"/>
</dbReference>
<name>I4ALL7_BERLS</name>
<feature type="domain" description="Histidine kinase" evidence="14">
    <location>
        <begin position="577"/>
        <end position="793"/>
    </location>
</feature>
<dbReference type="NCBIfam" id="TIGR00229">
    <property type="entry name" value="sensory_box"/>
    <property type="match status" value="1"/>
</dbReference>
<comment type="subcellular location">
    <subcellularLocation>
        <location evidence="2">Membrane</location>
        <topology evidence="2">Multi-pass membrane protein</topology>
    </subcellularLocation>
</comment>
<dbReference type="PROSITE" id="PS50109">
    <property type="entry name" value="HIS_KIN"/>
    <property type="match status" value="1"/>
</dbReference>
<keyword evidence="6 13" id="KW-0812">Transmembrane</keyword>
<feature type="transmembrane region" description="Helical" evidence="13">
    <location>
        <begin position="185"/>
        <end position="206"/>
    </location>
</feature>
<dbReference type="InterPro" id="IPR035965">
    <property type="entry name" value="PAS-like_dom_sf"/>
</dbReference>
<keyword evidence="5" id="KW-0808">Transferase</keyword>
<dbReference type="Pfam" id="PF07695">
    <property type="entry name" value="7TMR-DISM_7TM"/>
    <property type="match status" value="1"/>
</dbReference>
<organism evidence="15 16">
    <name type="scientific">Bernardetia litoralis (strain ATCC 23117 / DSM 6794 / NBRC 15988 / NCIMB 1366 / Fx l1 / Sio-4)</name>
    <name type="common">Flexibacter litoralis</name>
    <dbReference type="NCBI Taxonomy" id="880071"/>
    <lineage>
        <taxon>Bacteria</taxon>
        <taxon>Pseudomonadati</taxon>
        <taxon>Bacteroidota</taxon>
        <taxon>Cytophagia</taxon>
        <taxon>Cytophagales</taxon>
        <taxon>Bernardetiaceae</taxon>
        <taxon>Bernardetia</taxon>
    </lineage>
</organism>
<protein>
    <recommendedName>
        <fullName evidence="3">histidine kinase</fullName>
        <ecNumber evidence="3">2.7.13.3</ecNumber>
    </recommendedName>
</protein>
<reference evidence="16" key="1">
    <citation type="submission" date="2012-06" db="EMBL/GenBank/DDBJ databases">
        <title>The complete genome of Flexibacter litoralis DSM 6794.</title>
        <authorList>
            <person name="Lucas S."/>
            <person name="Copeland A."/>
            <person name="Lapidus A."/>
            <person name="Glavina del Rio T."/>
            <person name="Dalin E."/>
            <person name="Tice H."/>
            <person name="Bruce D."/>
            <person name="Goodwin L."/>
            <person name="Pitluck S."/>
            <person name="Peters L."/>
            <person name="Ovchinnikova G."/>
            <person name="Lu M."/>
            <person name="Kyrpides N."/>
            <person name="Mavromatis K."/>
            <person name="Ivanova N."/>
            <person name="Brettin T."/>
            <person name="Detter J.C."/>
            <person name="Han C."/>
            <person name="Larimer F."/>
            <person name="Land M."/>
            <person name="Hauser L."/>
            <person name="Markowitz V."/>
            <person name="Cheng J.-F."/>
            <person name="Hugenholtz P."/>
            <person name="Woyke T."/>
            <person name="Wu D."/>
            <person name="Spring S."/>
            <person name="Lang E."/>
            <person name="Kopitz M."/>
            <person name="Brambilla E."/>
            <person name="Klenk H.-P."/>
            <person name="Eisen J.A."/>
        </authorList>
    </citation>
    <scope>NUCLEOTIDE SEQUENCE [LARGE SCALE GENOMIC DNA]</scope>
    <source>
        <strain evidence="16">ATCC 23117 / DSM 6794 / NBRC 15988 / NCIMB 1366 / Sio-4</strain>
    </source>
</reference>
<gene>
    <name evidence="15" type="ordered locus">Fleli_2487</name>
</gene>
<dbReference type="InterPro" id="IPR011623">
    <property type="entry name" value="7TMR_DISM_rcpt_extracell_dom1"/>
</dbReference>
<comment type="catalytic activity">
    <reaction evidence="1">
        <text>ATP + protein L-histidine = ADP + protein N-phospho-L-histidine.</text>
        <dbReference type="EC" id="2.7.13.3"/>
    </reaction>
</comment>
<dbReference type="Pfam" id="PF08448">
    <property type="entry name" value="PAS_4"/>
    <property type="match status" value="1"/>
</dbReference>
<dbReference type="SMART" id="SM00387">
    <property type="entry name" value="HATPase_c"/>
    <property type="match status" value="1"/>
</dbReference>
<dbReference type="EC" id="2.7.13.3" evidence="3"/>
<dbReference type="KEGG" id="fli:Fleli_2487"/>
<dbReference type="InterPro" id="IPR013656">
    <property type="entry name" value="PAS_4"/>
</dbReference>
<dbReference type="PRINTS" id="PR00344">
    <property type="entry name" value="BCTRLSENSOR"/>
</dbReference>
<evidence type="ECO:0000256" key="4">
    <source>
        <dbReference type="ARBA" id="ARBA00022553"/>
    </source>
</evidence>
<dbReference type="GO" id="GO:0030295">
    <property type="term" value="F:protein kinase activator activity"/>
    <property type="evidence" value="ECO:0007669"/>
    <property type="project" value="TreeGrafter"/>
</dbReference>
<proteinExistence type="predicted"/>
<evidence type="ECO:0000256" key="9">
    <source>
        <dbReference type="ARBA" id="ARBA00022840"/>
    </source>
</evidence>
<evidence type="ECO:0000256" key="5">
    <source>
        <dbReference type="ARBA" id="ARBA00022679"/>
    </source>
</evidence>
<dbReference type="eggNOG" id="COG5002">
    <property type="taxonomic scope" value="Bacteria"/>
</dbReference>
<dbReference type="InterPro" id="IPR011622">
    <property type="entry name" value="7TMR_DISM_rcpt_extracell_dom2"/>
</dbReference>
<dbReference type="Gene3D" id="3.30.450.20">
    <property type="entry name" value="PAS domain"/>
    <property type="match status" value="1"/>
</dbReference>
<dbReference type="Gene3D" id="3.30.565.10">
    <property type="entry name" value="Histidine kinase-like ATPase, C-terminal domain"/>
    <property type="match status" value="1"/>
</dbReference>
<evidence type="ECO:0000256" key="12">
    <source>
        <dbReference type="ARBA" id="ARBA00023136"/>
    </source>
</evidence>
<dbReference type="GO" id="GO:0000156">
    <property type="term" value="F:phosphorelay response regulator activity"/>
    <property type="evidence" value="ECO:0007669"/>
    <property type="project" value="TreeGrafter"/>
</dbReference>
<keyword evidence="16" id="KW-1185">Reference proteome</keyword>
<dbReference type="Pfam" id="PF07696">
    <property type="entry name" value="7TMR-DISMED2"/>
    <property type="match status" value="1"/>
</dbReference>
<evidence type="ECO:0000256" key="7">
    <source>
        <dbReference type="ARBA" id="ARBA00022741"/>
    </source>
</evidence>
<dbReference type="Pfam" id="PF00512">
    <property type="entry name" value="HisKA"/>
    <property type="match status" value="1"/>
</dbReference>
<dbReference type="Proteomes" id="UP000006054">
    <property type="component" value="Chromosome"/>
</dbReference>
<dbReference type="GO" id="GO:0007234">
    <property type="term" value="P:osmosensory signaling via phosphorelay pathway"/>
    <property type="evidence" value="ECO:0007669"/>
    <property type="project" value="TreeGrafter"/>
</dbReference>
<evidence type="ECO:0000256" key="11">
    <source>
        <dbReference type="ARBA" id="ARBA00023012"/>
    </source>
</evidence>
<keyword evidence="10 13" id="KW-1133">Transmembrane helix</keyword>
<dbReference type="InterPro" id="IPR000014">
    <property type="entry name" value="PAS"/>
</dbReference>
<dbReference type="SUPFAM" id="SSF47384">
    <property type="entry name" value="Homodimeric domain of signal transducing histidine kinase"/>
    <property type="match status" value="1"/>
</dbReference>
<dbReference type="AlphaFoldDB" id="I4ALL7"/>